<dbReference type="EnsemblMetazoa" id="RPRC003951-RA">
    <property type="protein sequence ID" value="RPRC003951-PA"/>
    <property type="gene ID" value="RPRC003951"/>
</dbReference>
<proteinExistence type="predicted"/>
<evidence type="ECO:0000313" key="2">
    <source>
        <dbReference type="Proteomes" id="UP000015103"/>
    </source>
</evidence>
<accession>T1HIS8</accession>
<dbReference type="InParanoid" id="T1HIS8"/>
<dbReference type="EMBL" id="ACPB03019207">
    <property type="status" value="NOT_ANNOTATED_CDS"/>
    <property type="molecule type" value="Genomic_DNA"/>
</dbReference>
<dbReference type="Proteomes" id="UP000015103">
    <property type="component" value="Unassembled WGS sequence"/>
</dbReference>
<dbReference type="HOGENOM" id="CLU_1191180_0_0_1"/>
<evidence type="ECO:0000313" key="1">
    <source>
        <dbReference type="EnsemblMetazoa" id="RPRC003951-PA"/>
    </source>
</evidence>
<dbReference type="RefSeq" id="XP_073969336.1">
    <property type="nucleotide sequence ID" value="XM_074113235.1"/>
</dbReference>
<dbReference type="VEuPathDB" id="VectorBase:RPRC003951"/>
<dbReference type="AlphaFoldDB" id="T1HIS8"/>
<reference evidence="1" key="1">
    <citation type="submission" date="2015-05" db="UniProtKB">
        <authorList>
            <consortium name="EnsemblMetazoa"/>
        </authorList>
    </citation>
    <scope>IDENTIFICATION</scope>
</reference>
<sequence length="233" mass="26435">MGDSTPDAKASSNLTSKYLTPCRTFGLKRRSTPNLVKREKKVKSENDMPMLKSSIESPVTRKINNCRSYLNPLNSISDKLENHSTLDRYGNSSSKDVSNNAEGHLVPCTSGKSLKTESIEHHSTPNKYKYLPLPSDLGSSYIEAQLVALIKRINDKYGRLEKLKQEQIYIRKHNMLELQKNTKKWMAGFKEVVVALHSELEARGKVCSLLDLLEEHHIPLDRVGFSVDNMEFD</sequence>
<keyword evidence="2" id="KW-1185">Reference proteome</keyword>
<dbReference type="GeneID" id="141446638"/>
<protein>
    <submittedName>
        <fullName evidence="1">Uncharacterized protein</fullName>
    </submittedName>
</protein>
<name>T1HIS8_RHOPR</name>
<organism evidence="1 2">
    <name type="scientific">Rhodnius prolixus</name>
    <name type="common">Triatomid bug</name>
    <dbReference type="NCBI Taxonomy" id="13249"/>
    <lineage>
        <taxon>Eukaryota</taxon>
        <taxon>Metazoa</taxon>
        <taxon>Ecdysozoa</taxon>
        <taxon>Arthropoda</taxon>
        <taxon>Hexapoda</taxon>
        <taxon>Insecta</taxon>
        <taxon>Pterygota</taxon>
        <taxon>Neoptera</taxon>
        <taxon>Paraneoptera</taxon>
        <taxon>Hemiptera</taxon>
        <taxon>Heteroptera</taxon>
        <taxon>Panheteroptera</taxon>
        <taxon>Cimicomorpha</taxon>
        <taxon>Reduviidae</taxon>
        <taxon>Triatominae</taxon>
        <taxon>Rhodnius</taxon>
    </lineage>
</organism>